<dbReference type="RefSeq" id="WP_203096176.1">
    <property type="nucleotide sequence ID" value="NZ_CP059075.1"/>
</dbReference>
<dbReference type="EMBL" id="CP059075">
    <property type="protein sequence ID" value="QRE04752.1"/>
    <property type="molecule type" value="Genomic_DNA"/>
</dbReference>
<accession>A0A7U2NHU7</accession>
<proteinExistence type="predicted"/>
<gene>
    <name evidence="1" type="ORF">H0H26_03935</name>
</gene>
<evidence type="ECO:0000313" key="1">
    <source>
        <dbReference type="EMBL" id="QRE04752.1"/>
    </source>
</evidence>
<protein>
    <submittedName>
        <fullName evidence="1">Uncharacterized protein</fullName>
    </submittedName>
</protein>
<reference evidence="1 2" key="1">
    <citation type="submission" date="2020-07" db="EMBL/GenBank/DDBJ databases">
        <title>Genomic characterization of Flavobacterium psychrophilum strains.</title>
        <authorList>
            <person name="Castillo D."/>
            <person name="Jorgensen J."/>
            <person name="Middelboe M."/>
        </authorList>
    </citation>
    <scope>NUCLEOTIDE SEQUENCE [LARGE SCALE GENOMIC DNA]</scope>
    <source>
        <strain evidence="1 2">FPS-R7</strain>
    </source>
</reference>
<dbReference type="Proteomes" id="UP000596329">
    <property type="component" value="Chromosome"/>
</dbReference>
<organism evidence="1 2">
    <name type="scientific">Flavobacterium psychrophilum</name>
    <dbReference type="NCBI Taxonomy" id="96345"/>
    <lineage>
        <taxon>Bacteria</taxon>
        <taxon>Pseudomonadati</taxon>
        <taxon>Bacteroidota</taxon>
        <taxon>Flavobacteriia</taxon>
        <taxon>Flavobacteriales</taxon>
        <taxon>Flavobacteriaceae</taxon>
        <taxon>Flavobacterium</taxon>
    </lineage>
</organism>
<dbReference type="AlphaFoldDB" id="A0A7U2NHU7"/>
<evidence type="ECO:0000313" key="2">
    <source>
        <dbReference type="Proteomes" id="UP000596329"/>
    </source>
</evidence>
<sequence>MAKWQVTSPRFAGFSRELALEENLAKRVMEEHRAKATMVFHHLRSGGSMEKIVPKGDFFHRLAACRSGEVRNRLLSAKIKFITKDKREFTTYLAIFANRCWWQFFYLERIFIT</sequence>
<name>A0A7U2NHU7_FLAPS</name>